<feature type="transmembrane region" description="Helical" evidence="6">
    <location>
        <begin position="33"/>
        <end position="55"/>
    </location>
</feature>
<comment type="subcellular location">
    <subcellularLocation>
        <location evidence="1 6">Cell membrane</location>
        <topology evidence="1 6">Multi-pass membrane protein</topology>
    </subcellularLocation>
</comment>
<keyword evidence="5 6" id="KW-0472">Membrane</keyword>
<dbReference type="Proteomes" id="UP001627154">
    <property type="component" value="Unassembled WGS sequence"/>
</dbReference>
<evidence type="ECO:0000256" key="5">
    <source>
        <dbReference type="ARBA" id="ARBA00023136"/>
    </source>
</evidence>
<dbReference type="GO" id="GO:0005886">
    <property type="term" value="C:plasma membrane"/>
    <property type="evidence" value="ECO:0007669"/>
    <property type="project" value="UniProtKB-SubCell"/>
</dbReference>
<evidence type="ECO:0000256" key="3">
    <source>
        <dbReference type="ARBA" id="ARBA00022692"/>
    </source>
</evidence>
<dbReference type="GO" id="GO:0007165">
    <property type="term" value="P:signal transduction"/>
    <property type="evidence" value="ECO:0007669"/>
    <property type="project" value="UniProtKB-KW"/>
</dbReference>
<feature type="transmembrane region" description="Helical" evidence="6">
    <location>
        <begin position="10"/>
        <end position="27"/>
    </location>
</feature>
<feature type="transmembrane region" description="Helical" evidence="6">
    <location>
        <begin position="67"/>
        <end position="91"/>
    </location>
</feature>
<evidence type="ECO:0000256" key="6">
    <source>
        <dbReference type="RuleBase" id="RU363108"/>
    </source>
</evidence>
<reference evidence="7 8" key="1">
    <citation type="journal article" date="2024" name="bioRxiv">
        <title>A reference genome for Trichogramma kaykai: A tiny desert-dwelling parasitoid wasp with competing sex-ratio distorters.</title>
        <authorList>
            <person name="Culotta J."/>
            <person name="Lindsey A.R."/>
        </authorList>
    </citation>
    <scope>NUCLEOTIDE SEQUENCE [LARGE SCALE GENOMIC DNA]</scope>
    <source>
        <strain evidence="7 8">KSX58</strain>
    </source>
</reference>
<evidence type="ECO:0000256" key="1">
    <source>
        <dbReference type="ARBA" id="ARBA00004651"/>
    </source>
</evidence>
<comment type="caution">
    <text evidence="7">The sequence shown here is derived from an EMBL/GenBank/DDBJ whole genome shotgun (WGS) entry which is preliminary data.</text>
</comment>
<feature type="transmembrane region" description="Helical" evidence="6">
    <location>
        <begin position="249"/>
        <end position="269"/>
    </location>
</feature>
<dbReference type="AlphaFoldDB" id="A0ABD2XIE1"/>
<protein>
    <recommendedName>
        <fullName evidence="6">Gustatory receptor</fullName>
    </recommendedName>
</protein>
<evidence type="ECO:0000313" key="7">
    <source>
        <dbReference type="EMBL" id="KAL3405188.1"/>
    </source>
</evidence>
<organism evidence="7 8">
    <name type="scientific">Trichogramma kaykai</name>
    <dbReference type="NCBI Taxonomy" id="54128"/>
    <lineage>
        <taxon>Eukaryota</taxon>
        <taxon>Metazoa</taxon>
        <taxon>Ecdysozoa</taxon>
        <taxon>Arthropoda</taxon>
        <taxon>Hexapoda</taxon>
        <taxon>Insecta</taxon>
        <taxon>Pterygota</taxon>
        <taxon>Neoptera</taxon>
        <taxon>Endopterygota</taxon>
        <taxon>Hymenoptera</taxon>
        <taxon>Apocrita</taxon>
        <taxon>Proctotrupomorpha</taxon>
        <taxon>Chalcidoidea</taxon>
        <taxon>Trichogrammatidae</taxon>
        <taxon>Trichogramma</taxon>
    </lineage>
</organism>
<sequence>MENKYKKHHLLYYYLKIFGLCPFSLTVEGKPHFSLFGLFINCLLAFTFVSIYVIAHSERFLLILPKETIVGVVVDVISSIFRVLTIFWAILKIGFEQRFLLEIYSDYKMVEFCLKKVTMNKSAEYHLRFAFTRLVKPGKLCLYILFHIFTGLRLCVLLVFFEELHFIKNSFLQINRWLLNISEDNENIVEIIRLHVDLCGLTEKSSRFFSFIILCDLLDEFIQVSVSIYRINLYFKFEETWRIIDFVDFGSILFWLSIKMVILFLICALPDAVSCEAEKTYHIAHRKYCNQSGSQIKNKKCTQVFENWHQKKLSISLYGLFSLDFKCFKNIMATIIIYLVWMFQIEQMN</sequence>
<dbReference type="EMBL" id="JBJJXI010000021">
    <property type="protein sequence ID" value="KAL3405188.1"/>
    <property type="molecule type" value="Genomic_DNA"/>
</dbReference>
<keyword evidence="2 6" id="KW-1003">Cell membrane</keyword>
<keyword evidence="4 6" id="KW-1133">Transmembrane helix</keyword>
<accession>A0ABD2XIE1</accession>
<dbReference type="InterPro" id="IPR013604">
    <property type="entry name" value="7TM_chemorcpt"/>
</dbReference>
<keyword evidence="6" id="KW-0675">Receptor</keyword>
<feature type="transmembrane region" description="Helical" evidence="6">
    <location>
        <begin position="327"/>
        <end position="345"/>
    </location>
</feature>
<comment type="caution">
    <text evidence="6">Lacks conserved residue(s) required for the propagation of feature annotation.</text>
</comment>
<proteinExistence type="inferred from homology"/>
<name>A0ABD2XIE1_9HYME</name>
<evidence type="ECO:0000256" key="4">
    <source>
        <dbReference type="ARBA" id="ARBA00022989"/>
    </source>
</evidence>
<keyword evidence="6" id="KW-0807">Transducer</keyword>
<evidence type="ECO:0000313" key="8">
    <source>
        <dbReference type="Proteomes" id="UP001627154"/>
    </source>
</evidence>
<keyword evidence="8" id="KW-1185">Reference proteome</keyword>
<evidence type="ECO:0000256" key="2">
    <source>
        <dbReference type="ARBA" id="ARBA00022475"/>
    </source>
</evidence>
<keyword evidence="3 6" id="KW-0812">Transmembrane</keyword>
<comment type="similarity">
    <text evidence="6">Belongs to the insect chemoreceptor superfamily. Gustatory receptor (GR) family.</text>
</comment>
<gene>
    <name evidence="7" type="ORF">TKK_002231</name>
</gene>
<dbReference type="Pfam" id="PF08395">
    <property type="entry name" value="7tm_7"/>
    <property type="match status" value="1"/>
</dbReference>
<feature type="transmembrane region" description="Helical" evidence="6">
    <location>
        <begin position="142"/>
        <end position="161"/>
    </location>
</feature>
<comment type="function">
    <text evidence="6">Gustatory receptor which mediates acceptance or avoidance behavior, depending on its substrates.</text>
</comment>